<gene>
    <name evidence="2" type="ORF">SAMN04487861_1262</name>
</gene>
<reference evidence="2 3" key="1">
    <citation type="submission" date="2016-10" db="EMBL/GenBank/DDBJ databases">
        <authorList>
            <person name="de Groot N.N."/>
        </authorList>
    </citation>
    <scope>NUCLEOTIDE SEQUENCE [LARGE SCALE GENOMIC DNA]</scope>
    <source>
        <strain evidence="2 3">Z108</strain>
    </source>
</reference>
<feature type="transmembrane region" description="Helical" evidence="1">
    <location>
        <begin position="30"/>
        <end position="63"/>
    </location>
</feature>
<dbReference type="OrthoDB" id="9934426at2"/>
<keyword evidence="1" id="KW-1133">Transmembrane helix</keyword>
<dbReference type="Proteomes" id="UP000183639">
    <property type="component" value="Unassembled WGS sequence"/>
</dbReference>
<dbReference type="RefSeq" id="WP_143092190.1">
    <property type="nucleotide sequence ID" value="NZ_FOQK01000026.1"/>
</dbReference>
<dbReference type="EMBL" id="FOQK01000026">
    <property type="protein sequence ID" value="SFI28453.1"/>
    <property type="molecule type" value="Genomic_DNA"/>
</dbReference>
<protein>
    <submittedName>
        <fullName evidence="2">Uncharacterized protein</fullName>
    </submittedName>
</protein>
<proteinExistence type="predicted"/>
<dbReference type="AlphaFoldDB" id="A0A1I3GYB4"/>
<keyword evidence="1" id="KW-0472">Membrane</keyword>
<evidence type="ECO:0000313" key="2">
    <source>
        <dbReference type="EMBL" id="SFI28453.1"/>
    </source>
</evidence>
<accession>A0A1I3GYB4</accession>
<name>A0A1I3GYB4_SELRU</name>
<keyword evidence="1" id="KW-0812">Transmembrane</keyword>
<sequence length="111" mass="11693">MGVLAILVVVFLLGASLVSGAVMTILTGVAGIVLVAALVCLIIGLAVNIAMVLVKIALTYLLACALRWLVRKGLDVIDVNTDWLQSTSTDQLEKIATVAGGIIAVWYMFLH</sequence>
<evidence type="ECO:0000256" key="1">
    <source>
        <dbReference type="SAM" id="Phobius"/>
    </source>
</evidence>
<organism evidence="2 3">
    <name type="scientific">Selenomonas ruminantium</name>
    <dbReference type="NCBI Taxonomy" id="971"/>
    <lineage>
        <taxon>Bacteria</taxon>
        <taxon>Bacillati</taxon>
        <taxon>Bacillota</taxon>
        <taxon>Negativicutes</taxon>
        <taxon>Selenomonadales</taxon>
        <taxon>Selenomonadaceae</taxon>
        <taxon>Selenomonas</taxon>
    </lineage>
</organism>
<evidence type="ECO:0000313" key="3">
    <source>
        <dbReference type="Proteomes" id="UP000183639"/>
    </source>
</evidence>